<evidence type="ECO:0000313" key="5">
    <source>
        <dbReference type="Proteomes" id="UP001381693"/>
    </source>
</evidence>
<dbReference type="InterPro" id="IPR001849">
    <property type="entry name" value="PH_domain"/>
</dbReference>
<keyword evidence="1" id="KW-0175">Coiled coil</keyword>
<evidence type="ECO:0000259" key="3">
    <source>
        <dbReference type="PROSITE" id="PS50003"/>
    </source>
</evidence>
<dbReference type="SMART" id="SM00233">
    <property type="entry name" value="PH"/>
    <property type="match status" value="1"/>
</dbReference>
<feature type="compositionally biased region" description="Basic residues" evidence="2">
    <location>
        <begin position="1062"/>
        <end position="1075"/>
    </location>
</feature>
<organism evidence="4 5">
    <name type="scientific">Halocaridina rubra</name>
    <name type="common">Hawaiian red shrimp</name>
    <dbReference type="NCBI Taxonomy" id="373956"/>
    <lineage>
        <taxon>Eukaryota</taxon>
        <taxon>Metazoa</taxon>
        <taxon>Ecdysozoa</taxon>
        <taxon>Arthropoda</taxon>
        <taxon>Crustacea</taxon>
        <taxon>Multicrustacea</taxon>
        <taxon>Malacostraca</taxon>
        <taxon>Eumalacostraca</taxon>
        <taxon>Eucarida</taxon>
        <taxon>Decapoda</taxon>
        <taxon>Pleocyemata</taxon>
        <taxon>Caridea</taxon>
        <taxon>Atyoidea</taxon>
        <taxon>Atyidae</taxon>
        <taxon>Halocaridina</taxon>
    </lineage>
</organism>
<feature type="compositionally biased region" description="Polar residues" evidence="2">
    <location>
        <begin position="1168"/>
        <end position="1177"/>
    </location>
</feature>
<comment type="caution">
    <text evidence="4">The sequence shown here is derived from an EMBL/GenBank/DDBJ whole genome shotgun (WGS) entry which is preliminary data.</text>
</comment>
<feature type="compositionally biased region" description="Polar residues" evidence="2">
    <location>
        <begin position="142"/>
        <end position="159"/>
    </location>
</feature>
<feature type="region of interest" description="Disordered" evidence="2">
    <location>
        <begin position="1121"/>
        <end position="1251"/>
    </location>
</feature>
<feature type="compositionally biased region" description="Basic residues" evidence="2">
    <location>
        <begin position="366"/>
        <end position="380"/>
    </location>
</feature>
<reference evidence="4 5" key="1">
    <citation type="submission" date="2023-11" db="EMBL/GenBank/DDBJ databases">
        <title>Halocaridina rubra genome assembly.</title>
        <authorList>
            <person name="Smith C."/>
        </authorList>
    </citation>
    <scope>NUCLEOTIDE SEQUENCE [LARGE SCALE GENOMIC DNA]</scope>
    <source>
        <strain evidence="4">EP-1</strain>
        <tissue evidence="4">Whole</tissue>
    </source>
</reference>
<feature type="coiled-coil region" evidence="1">
    <location>
        <begin position="783"/>
        <end position="838"/>
    </location>
</feature>
<feature type="region of interest" description="Disordered" evidence="2">
    <location>
        <begin position="553"/>
        <end position="587"/>
    </location>
</feature>
<sequence>MCEMESSGVTGNGISYSGERLNLSCPEGITENKKNSLDEKTNGEEIVAEENLFSEDLEARRGSVGTRDPTPRNSKSFMEDDKGEVEGVDPFSALENRQKDSEETTHNHLPMPSTPVSMAKQREGKGPKSVNFKDPEIKKASENGTTNDTLLTHSTSSNGSHKEDGAVKKRPLIKQRSLGDTNPVYRLSMKLSPNLFNIQEIPGASQHREVEKVGYLTKLSGRSFPYIPQWKRRYCVLAKGRLYYYEREDSKSGDKSNGVINLEYFDQVSEAAPKDCKKATNVFIITSQDRSFFDPGRHLFSADTLPDMKDWVRKLQTALEQIRNNSRPPTSSATSTSKKDGAGKKGKEGLMDNKDNKGIVQNSAKDRKKKKDSHRPRKSARVGDGPETPSQEMDSTSPAPNREAEFSPVKTSVGVQLPGSPRGIQLPGMSARKDLTQNQNENKEMKSTENQLYEDGLPAMGPTLNCVTKLRVKGPQGRRIPQNTRRNVAATALKKRASSLSALEYQDLNNTSEAPWLNRSVDMLDETASPKKAEFVGGVSPALPYKAYNYSSDEEIDDDGEHSQSDSFPTSAAAMPPPPPPRSASYGLEVHRHPQLGQLAGQVLHRSLGDSQEPERDVRGSKRSLGNRPLYGLDQNEWLGSHGSLGQNGEILGTASPVMDDLDNLLMNQSVQHTSLIMNSASESESEGSTCRPSDRPNQHHEQQMPSINYQASPKHSKRREKSGSHLNRFAVAIKHLQRHVVDIDRAVFGITGEVSGVRQEVTNLKEAVLALQADTDTITSTLSHLTQEAISAQQKISFASQEAERVRQVANVALKEAEQAKQEQQRVKREYESLCVELRSVLRVTKDIQTSSLGRLKSINKSITNKEPDILQSQVNQARYDQFPKPNEDTKPLDSNFKPAEECNMTSSPKSKRASNIGTANSSSNSRASCDTSSGAALVSKSNSFSQIISTPKVPAYQSLFTRPSSLISGLTYRASLTKSVSFADQRDMEKAHDKNQEKNMQRENEDKKKMEELHQSTLERLEKKESKHNHKGEDKDMVNDTATKERNKEKKAYGSIERRDKKHRHSSKDKKNHLRENKEAEHMISNLSLEDDIPMVDASNELLDKARSSDNKPALAKLTKLSNSTQTPSNFSLGKSSSSPVVSPSLSKNRPRILPLTKDIQKGEICNSNASTPESSVPPISPPQALVPYQRPTSPYSRSSTALQTVDENNVIRESSSSTSLHRPGSTPGPLARQGSMTTVPEDRAVVGPPPSRPGVFAISRQSSTPNIPLQRQNSGSSIPLQRQHSLGVVPGEGRLLRQESLMSVPEDRPLVDQTLPLSPSASMSYFSLSPSVSASGINEAARRAAQATMELVTGPVLAGSSMQEASATGTLAVLASPDEEAKPTATSTLKKDQKPQMDVDGVVI</sequence>
<feature type="region of interest" description="Disordered" evidence="2">
    <location>
        <begin position="320"/>
        <end position="432"/>
    </location>
</feature>
<feature type="domain" description="PH" evidence="3">
    <location>
        <begin position="209"/>
        <end position="320"/>
    </location>
</feature>
<feature type="region of interest" description="Disordered" evidence="2">
    <location>
        <begin position="985"/>
        <end position="1082"/>
    </location>
</feature>
<feature type="compositionally biased region" description="Basic and acidic residues" evidence="2">
    <location>
        <begin position="693"/>
        <end position="703"/>
    </location>
</feature>
<evidence type="ECO:0000256" key="2">
    <source>
        <dbReference type="SAM" id="MobiDB-lite"/>
    </source>
</evidence>
<dbReference type="Pfam" id="PF00169">
    <property type="entry name" value="PH"/>
    <property type="match status" value="1"/>
</dbReference>
<feature type="compositionally biased region" description="Polar residues" evidence="2">
    <location>
        <begin position="905"/>
        <end position="934"/>
    </location>
</feature>
<accession>A0AAN8WGV5</accession>
<evidence type="ECO:0000256" key="1">
    <source>
        <dbReference type="SAM" id="Coils"/>
    </source>
</evidence>
<proteinExistence type="predicted"/>
<dbReference type="InterPro" id="IPR035848">
    <property type="entry name" value="SH3BP2"/>
</dbReference>
<feature type="compositionally biased region" description="Polar residues" evidence="2">
    <location>
        <begin position="704"/>
        <end position="714"/>
    </location>
</feature>
<feature type="compositionally biased region" description="Basic and acidic residues" evidence="2">
    <location>
        <begin position="30"/>
        <end position="43"/>
    </location>
</feature>
<feature type="compositionally biased region" description="Polar residues" evidence="2">
    <location>
        <begin position="679"/>
        <end position="692"/>
    </location>
</feature>
<feature type="compositionally biased region" description="Polar residues" evidence="2">
    <location>
        <begin position="1193"/>
        <end position="1223"/>
    </location>
</feature>
<feature type="compositionally biased region" description="Polar residues" evidence="2">
    <location>
        <begin position="1122"/>
        <end position="1133"/>
    </location>
</feature>
<dbReference type="EMBL" id="JAXCGZ010022658">
    <property type="protein sequence ID" value="KAK7028099.1"/>
    <property type="molecule type" value="Genomic_DNA"/>
</dbReference>
<feature type="compositionally biased region" description="Basic and acidic residues" evidence="2">
    <location>
        <begin position="337"/>
        <end position="357"/>
    </location>
</feature>
<protein>
    <recommendedName>
        <fullName evidence="3">PH domain-containing protein</fullName>
    </recommendedName>
</protein>
<feature type="region of interest" description="Disordered" evidence="2">
    <location>
        <begin position="1"/>
        <end position="170"/>
    </location>
</feature>
<feature type="region of interest" description="Disordered" evidence="2">
    <location>
        <begin position="1379"/>
        <end position="1407"/>
    </location>
</feature>
<feature type="compositionally biased region" description="Basic and acidic residues" evidence="2">
    <location>
        <begin position="120"/>
        <end position="141"/>
    </location>
</feature>
<feature type="compositionally biased region" description="Low complexity" evidence="2">
    <location>
        <begin position="1134"/>
        <end position="1150"/>
    </location>
</feature>
<dbReference type="Proteomes" id="UP001381693">
    <property type="component" value="Unassembled WGS sequence"/>
</dbReference>
<dbReference type="SUPFAM" id="SSF50729">
    <property type="entry name" value="PH domain-like"/>
    <property type="match status" value="1"/>
</dbReference>
<feature type="region of interest" description="Disordered" evidence="2">
    <location>
        <begin position="608"/>
        <end position="630"/>
    </location>
</feature>
<evidence type="ECO:0000313" key="4">
    <source>
        <dbReference type="EMBL" id="KAK7028099.1"/>
    </source>
</evidence>
<feature type="compositionally biased region" description="Polar residues" evidence="2">
    <location>
        <begin position="320"/>
        <end position="329"/>
    </location>
</feature>
<dbReference type="GO" id="GO:0007165">
    <property type="term" value="P:signal transduction"/>
    <property type="evidence" value="ECO:0007669"/>
    <property type="project" value="InterPro"/>
</dbReference>
<dbReference type="PANTHER" id="PTHR15126:SF4">
    <property type="entry name" value="SH3 DOMAIN-BINDING PROTEIN 2"/>
    <property type="match status" value="1"/>
</dbReference>
<keyword evidence="5" id="KW-1185">Reference proteome</keyword>
<dbReference type="GO" id="GO:0017124">
    <property type="term" value="F:SH3 domain binding"/>
    <property type="evidence" value="ECO:0007669"/>
    <property type="project" value="TreeGrafter"/>
</dbReference>
<gene>
    <name evidence="4" type="ORF">SK128_000353</name>
</gene>
<dbReference type="PROSITE" id="PS50003">
    <property type="entry name" value="PH_DOMAIN"/>
    <property type="match status" value="1"/>
</dbReference>
<feature type="region of interest" description="Disordered" evidence="2">
    <location>
        <begin position="679"/>
        <end position="724"/>
    </location>
</feature>
<feature type="compositionally biased region" description="Basic and acidic residues" evidence="2">
    <location>
        <begin position="96"/>
        <end position="106"/>
    </location>
</feature>
<dbReference type="PANTHER" id="PTHR15126">
    <property type="entry name" value="SH3-BINDING"/>
    <property type="match status" value="1"/>
</dbReference>
<name>A0AAN8WGV5_HALRR</name>
<feature type="compositionally biased region" description="Acidic residues" evidence="2">
    <location>
        <begin position="46"/>
        <end position="56"/>
    </location>
</feature>
<dbReference type="Gene3D" id="2.30.29.30">
    <property type="entry name" value="Pleckstrin-homology domain (PH domain)/Phosphotyrosine-binding domain (PTB)"/>
    <property type="match status" value="1"/>
</dbReference>
<dbReference type="InterPro" id="IPR011993">
    <property type="entry name" value="PH-like_dom_sf"/>
</dbReference>
<feature type="compositionally biased region" description="Basic and acidic residues" evidence="2">
    <location>
        <begin position="986"/>
        <end position="1061"/>
    </location>
</feature>
<feature type="compositionally biased region" description="Polar residues" evidence="2">
    <location>
        <begin position="388"/>
        <end position="399"/>
    </location>
</feature>
<feature type="region of interest" description="Disordered" evidence="2">
    <location>
        <begin position="882"/>
        <end position="934"/>
    </location>
</feature>